<keyword evidence="1 5" id="KW-1277">Toxin-antitoxin system</keyword>
<evidence type="ECO:0000256" key="2">
    <source>
        <dbReference type="ARBA" id="ARBA00022722"/>
    </source>
</evidence>
<dbReference type="GO" id="GO:0090729">
    <property type="term" value="F:toxin activity"/>
    <property type="evidence" value="ECO:0007669"/>
    <property type="project" value="UniProtKB-KW"/>
</dbReference>
<keyword evidence="5" id="KW-0460">Magnesium</keyword>
<keyword evidence="8" id="KW-1185">Reference proteome</keyword>
<keyword evidence="2 5" id="KW-0540">Nuclease</keyword>
<comment type="cofactor">
    <cofactor evidence="5">
        <name>Mg(2+)</name>
        <dbReference type="ChEBI" id="CHEBI:18420"/>
    </cofactor>
</comment>
<dbReference type="EMBL" id="CP039704">
    <property type="protein sequence ID" value="QCI79784.1"/>
    <property type="molecule type" value="Genomic_DNA"/>
</dbReference>
<keyword evidence="5" id="KW-0800">Toxin</keyword>
<evidence type="ECO:0000256" key="1">
    <source>
        <dbReference type="ARBA" id="ARBA00022649"/>
    </source>
</evidence>
<feature type="binding site" evidence="5">
    <location>
        <position position="105"/>
    </location>
    <ligand>
        <name>Mg(2+)</name>
        <dbReference type="ChEBI" id="CHEBI:18420"/>
    </ligand>
</feature>
<evidence type="ECO:0000313" key="7">
    <source>
        <dbReference type="EMBL" id="QCI79784.1"/>
    </source>
</evidence>
<dbReference type="InterPro" id="IPR029060">
    <property type="entry name" value="PIN-like_dom_sf"/>
</dbReference>
<dbReference type="PANTHER" id="PTHR35901">
    <property type="entry name" value="RIBONUCLEASE VAPC3"/>
    <property type="match status" value="1"/>
</dbReference>
<dbReference type="Proteomes" id="UP000298714">
    <property type="component" value="Chromosome"/>
</dbReference>
<dbReference type="AlphaFoldDB" id="A0A4D7C253"/>
<dbReference type="PANTHER" id="PTHR35901:SF1">
    <property type="entry name" value="EXONUCLEASE VAPC9"/>
    <property type="match status" value="1"/>
</dbReference>
<dbReference type="SUPFAM" id="SSF88723">
    <property type="entry name" value="PIN domain-like"/>
    <property type="match status" value="1"/>
</dbReference>
<accession>A0A4D7C253</accession>
<evidence type="ECO:0000256" key="4">
    <source>
        <dbReference type="ARBA" id="ARBA00022801"/>
    </source>
</evidence>
<dbReference type="InterPro" id="IPR051619">
    <property type="entry name" value="TypeII_TA_RNase_PINc/VapC"/>
</dbReference>
<sequence>MIYIDTSVIVAALTREGTTQRVQQWIEARPEGELVISPWVVTEVSSALSVKVRTGALSIENRAEIMATWAELQSEIFVSVLVAGNHFDVAARFADQHDLGLRAGDALHLAIASSAGHRLATLDKIMAEAAPKLGVPVVTV</sequence>
<protein>
    <recommendedName>
        <fullName evidence="5">Ribonuclease VapC</fullName>
        <shortName evidence="5">RNase VapC</shortName>
        <ecNumber evidence="5">3.1.-.-</ecNumber>
    </recommendedName>
    <alternativeName>
        <fullName evidence="5">Toxin VapC</fullName>
    </alternativeName>
</protein>
<keyword evidence="4 5" id="KW-0378">Hydrolase</keyword>
<dbReference type="InterPro" id="IPR002716">
    <property type="entry name" value="PIN_dom"/>
</dbReference>
<dbReference type="RefSeq" id="WP_246047536.1">
    <property type="nucleotide sequence ID" value="NZ_CP039704.1"/>
</dbReference>
<dbReference type="Pfam" id="PF01850">
    <property type="entry name" value="PIN"/>
    <property type="match status" value="1"/>
</dbReference>
<feature type="binding site" evidence="5">
    <location>
        <position position="5"/>
    </location>
    <ligand>
        <name>Mg(2+)</name>
        <dbReference type="ChEBI" id="CHEBI:18420"/>
    </ligand>
</feature>
<dbReference type="CDD" id="cd09874">
    <property type="entry name" value="PIN_MT3492-like"/>
    <property type="match status" value="1"/>
</dbReference>
<keyword evidence="3 5" id="KW-0479">Metal-binding</keyword>
<evidence type="ECO:0000256" key="5">
    <source>
        <dbReference type="HAMAP-Rule" id="MF_00265"/>
    </source>
</evidence>
<dbReference type="GO" id="GO:0000287">
    <property type="term" value="F:magnesium ion binding"/>
    <property type="evidence" value="ECO:0007669"/>
    <property type="project" value="UniProtKB-UniRule"/>
</dbReference>
<proteinExistence type="inferred from homology"/>
<dbReference type="EC" id="3.1.-.-" evidence="5"/>
<organism evidence="7 8">
    <name type="scientific">Hankyongella ginsenosidimutans</name>
    <dbReference type="NCBI Taxonomy" id="1763828"/>
    <lineage>
        <taxon>Bacteria</taxon>
        <taxon>Pseudomonadati</taxon>
        <taxon>Pseudomonadota</taxon>
        <taxon>Alphaproteobacteria</taxon>
        <taxon>Sphingomonadales</taxon>
        <taxon>Sphingomonadaceae</taxon>
        <taxon>Hankyongella</taxon>
    </lineage>
</organism>
<evidence type="ECO:0000256" key="3">
    <source>
        <dbReference type="ARBA" id="ARBA00022723"/>
    </source>
</evidence>
<dbReference type="GO" id="GO:0016787">
    <property type="term" value="F:hydrolase activity"/>
    <property type="evidence" value="ECO:0007669"/>
    <property type="project" value="UniProtKB-KW"/>
</dbReference>
<evidence type="ECO:0000313" key="8">
    <source>
        <dbReference type="Proteomes" id="UP000298714"/>
    </source>
</evidence>
<dbReference type="GO" id="GO:0004540">
    <property type="term" value="F:RNA nuclease activity"/>
    <property type="evidence" value="ECO:0007669"/>
    <property type="project" value="InterPro"/>
</dbReference>
<comment type="similarity">
    <text evidence="5">Belongs to the PINc/VapC protein family.</text>
</comment>
<name>A0A4D7C253_9SPHN</name>
<comment type="function">
    <text evidence="5">Toxic component of a toxin-antitoxin (TA) system. An RNase.</text>
</comment>
<feature type="domain" description="PIN" evidence="6">
    <location>
        <begin position="2"/>
        <end position="130"/>
    </location>
</feature>
<gene>
    <name evidence="5" type="primary">vapC</name>
    <name evidence="7" type="ORF">E6W36_10280</name>
</gene>
<evidence type="ECO:0000259" key="6">
    <source>
        <dbReference type="Pfam" id="PF01850"/>
    </source>
</evidence>
<dbReference type="KEGG" id="hgn:E6W36_10280"/>
<dbReference type="Gene3D" id="3.40.50.1010">
    <property type="entry name" value="5'-nuclease"/>
    <property type="match status" value="1"/>
</dbReference>
<reference evidence="8" key="1">
    <citation type="submission" date="2019-04" db="EMBL/GenBank/DDBJ databases">
        <title>Complete genome sequence of Sphingomonas sp. W1-2-3.</title>
        <authorList>
            <person name="Im W.T."/>
        </authorList>
    </citation>
    <scope>NUCLEOTIDE SEQUENCE [LARGE SCALE GENOMIC DNA]</scope>
    <source>
        <strain evidence="8">W1-2-3</strain>
    </source>
</reference>
<dbReference type="HAMAP" id="MF_00265">
    <property type="entry name" value="VapC_Nob1"/>
    <property type="match status" value="1"/>
</dbReference>
<dbReference type="InterPro" id="IPR022907">
    <property type="entry name" value="VapC_family"/>
</dbReference>